<dbReference type="AlphaFoldDB" id="A0AAD7W7B4"/>
<dbReference type="EMBL" id="JAINUG010000236">
    <property type="protein sequence ID" value="KAJ8386070.1"/>
    <property type="molecule type" value="Genomic_DNA"/>
</dbReference>
<dbReference type="Proteomes" id="UP001221898">
    <property type="component" value="Unassembled WGS sequence"/>
</dbReference>
<protein>
    <submittedName>
        <fullName evidence="1">Uncharacterized protein</fullName>
    </submittedName>
</protein>
<gene>
    <name evidence="1" type="ORF">AAFF_G00177590</name>
</gene>
<accession>A0AAD7W7B4</accession>
<reference evidence="1" key="1">
    <citation type="journal article" date="2023" name="Science">
        <title>Genome structures resolve the early diversification of teleost fishes.</title>
        <authorList>
            <person name="Parey E."/>
            <person name="Louis A."/>
            <person name="Montfort J."/>
            <person name="Bouchez O."/>
            <person name="Roques C."/>
            <person name="Iampietro C."/>
            <person name="Lluch J."/>
            <person name="Castinel A."/>
            <person name="Donnadieu C."/>
            <person name="Desvignes T."/>
            <person name="Floi Bucao C."/>
            <person name="Jouanno E."/>
            <person name="Wen M."/>
            <person name="Mejri S."/>
            <person name="Dirks R."/>
            <person name="Jansen H."/>
            <person name="Henkel C."/>
            <person name="Chen W.J."/>
            <person name="Zahm M."/>
            <person name="Cabau C."/>
            <person name="Klopp C."/>
            <person name="Thompson A.W."/>
            <person name="Robinson-Rechavi M."/>
            <person name="Braasch I."/>
            <person name="Lecointre G."/>
            <person name="Bobe J."/>
            <person name="Postlethwait J.H."/>
            <person name="Berthelot C."/>
            <person name="Roest Crollius H."/>
            <person name="Guiguen Y."/>
        </authorList>
    </citation>
    <scope>NUCLEOTIDE SEQUENCE</scope>
    <source>
        <strain evidence="1">NC1722</strain>
    </source>
</reference>
<keyword evidence="2" id="KW-1185">Reference proteome</keyword>
<dbReference type="SUPFAM" id="SSF56672">
    <property type="entry name" value="DNA/RNA polymerases"/>
    <property type="match status" value="1"/>
</dbReference>
<comment type="caution">
    <text evidence="1">The sequence shown here is derived from an EMBL/GenBank/DDBJ whole genome shotgun (WGS) entry which is preliminary data.</text>
</comment>
<evidence type="ECO:0000313" key="2">
    <source>
        <dbReference type="Proteomes" id="UP001221898"/>
    </source>
</evidence>
<dbReference type="InterPro" id="IPR043502">
    <property type="entry name" value="DNA/RNA_pol_sf"/>
</dbReference>
<organism evidence="1 2">
    <name type="scientific">Aldrovandia affinis</name>
    <dbReference type="NCBI Taxonomy" id="143900"/>
    <lineage>
        <taxon>Eukaryota</taxon>
        <taxon>Metazoa</taxon>
        <taxon>Chordata</taxon>
        <taxon>Craniata</taxon>
        <taxon>Vertebrata</taxon>
        <taxon>Euteleostomi</taxon>
        <taxon>Actinopterygii</taxon>
        <taxon>Neopterygii</taxon>
        <taxon>Teleostei</taxon>
        <taxon>Notacanthiformes</taxon>
        <taxon>Halosauridae</taxon>
        <taxon>Aldrovandia</taxon>
    </lineage>
</organism>
<evidence type="ECO:0000313" key="1">
    <source>
        <dbReference type="EMBL" id="KAJ8386070.1"/>
    </source>
</evidence>
<sequence length="88" mass="10673">MRDHLEKYQADTRKDLQKAVQAQKQWYNWTGLTLNIQKCEWVKEEMRYLDYQLRRGEVQSQVDKVEVIRNSLRKHTKCQVRSFLGLMG</sequence>
<name>A0AAD7W7B4_9TELE</name>
<proteinExistence type="predicted"/>